<keyword evidence="3" id="KW-1185">Reference proteome</keyword>
<proteinExistence type="predicted"/>
<dbReference type="Proteomes" id="UP000549009">
    <property type="component" value="Unassembled WGS sequence"/>
</dbReference>
<comment type="caution">
    <text evidence="2">The sequence shown here is derived from an EMBL/GenBank/DDBJ whole genome shotgun (WGS) entry which is preliminary data.</text>
</comment>
<evidence type="ECO:0000313" key="2">
    <source>
        <dbReference type="EMBL" id="MBB5107517.1"/>
    </source>
</evidence>
<feature type="region of interest" description="Disordered" evidence="1">
    <location>
        <begin position="1"/>
        <end position="20"/>
    </location>
</feature>
<name>A0A7W8EW20_STRST</name>
<protein>
    <submittedName>
        <fullName evidence="2">Uncharacterized protein</fullName>
    </submittedName>
</protein>
<evidence type="ECO:0000256" key="1">
    <source>
        <dbReference type="SAM" id="MobiDB-lite"/>
    </source>
</evidence>
<feature type="region of interest" description="Disordered" evidence="1">
    <location>
        <begin position="40"/>
        <end position="82"/>
    </location>
</feature>
<sequence>MTSDHRDEKEAVDMKLRRTMTTRRAMTAVAITTGLVLTVAGCGGGDGGDSKSDKKSSSSGPAKDVDDGDSGKEAEDSASDETLAEVKGNGITLTVTSAERDEGGFLTVSGRVTNGTSGMWIASEWRSDENELKKNGGSLAGASIVDASGKKKYLVLRDTTGRCLCTKFEGGINQNQSADWFAQFPAPPEDTTKVELQVPTMPPAALELSEGE</sequence>
<feature type="compositionally biased region" description="Basic and acidic residues" evidence="1">
    <location>
        <begin position="1"/>
        <end position="16"/>
    </location>
</feature>
<accession>A0A7W8EW20</accession>
<gene>
    <name evidence="2" type="ORF">FHS40_006634</name>
</gene>
<evidence type="ECO:0000313" key="3">
    <source>
        <dbReference type="Proteomes" id="UP000549009"/>
    </source>
</evidence>
<reference evidence="2 3" key="1">
    <citation type="submission" date="2020-08" db="EMBL/GenBank/DDBJ databases">
        <title>Genomic Encyclopedia of Type Strains, Phase III (KMG-III): the genomes of soil and plant-associated and newly described type strains.</title>
        <authorList>
            <person name="Whitman W."/>
        </authorList>
    </citation>
    <scope>NUCLEOTIDE SEQUENCE [LARGE SCALE GENOMIC DNA]</scope>
    <source>
        <strain evidence="2 3">CECT 3146</strain>
    </source>
</reference>
<dbReference type="EMBL" id="JACHJD010000014">
    <property type="protein sequence ID" value="MBB5107517.1"/>
    <property type="molecule type" value="Genomic_DNA"/>
</dbReference>
<dbReference type="AlphaFoldDB" id="A0A7W8EW20"/>
<organism evidence="2 3">
    <name type="scientific">Streptomyces spectabilis</name>
    <dbReference type="NCBI Taxonomy" id="68270"/>
    <lineage>
        <taxon>Bacteria</taxon>
        <taxon>Bacillati</taxon>
        <taxon>Actinomycetota</taxon>
        <taxon>Actinomycetes</taxon>
        <taxon>Kitasatosporales</taxon>
        <taxon>Streptomycetaceae</taxon>
        <taxon>Streptomyces</taxon>
    </lineage>
</organism>
<feature type="compositionally biased region" description="Basic and acidic residues" evidence="1">
    <location>
        <begin position="63"/>
        <end position="75"/>
    </location>
</feature>